<dbReference type="PROSITE" id="PS50845">
    <property type="entry name" value="RETICULON"/>
    <property type="match status" value="1"/>
</dbReference>
<keyword evidence="3 6" id="KW-0256">Endoplasmic reticulum</keyword>
<proteinExistence type="predicted"/>
<gene>
    <name evidence="8" type="ORF">EJD97_019427</name>
</gene>
<comment type="caution">
    <text evidence="8">The sequence shown here is derived from an EMBL/GenBank/DDBJ whole genome shotgun (WGS) entry which is preliminary data.</text>
</comment>
<evidence type="ECO:0000256" key="2">
    <source>
        <dbReference type="ARBA" id="ARBA00022692"/>
    </source>
</evidence>
<comment type="subcellular location">
    <subcellularLocation>
        <location evidence="1 6">Endoplasmic reticulum membrane</location>
        <topology evidence="1 6">Multi-pass membrane protein</topology>
    </subcellularLocation>
</comment>
<dbReference type="PANTHER" id="PTHR10994">
    <property type="entry name" value="RETICULON"/>
    <property type="match status" value="1"/>
</dbReference>
<evidence type="ECO:0000259" key="7">
    <source>
        <dbReference type="PROSITE" id="PS50845"/>
    </source>
</evidence>
<name>A0A6N2B3F2_SOLCI</name>
<dbReference type="AlphaFoldDB" id="A0A6N2B3F2"/>
<dbReference type="InterPro" id="IPR003388">
    <property type="entry name" value="Reticulon"/>
</dbReference>
<feature type="transmembrane region" description="Helical" evidence="6">
    <location>
        <begin position="79"/>
        <end position="94"/>
    </location>
</feature>
<evidence type="ECO:0000256" key="6">
    <source>
        <dbReference type="RuleBase" id="RU363132"/>
    </source>
</evidence>
<keyword evidence="2 6" id="KW-0812">Transmembrane</keyword>
<dbReference type="EMBL" id="RXGB01005468">
    <property type="protein sequence ID" value="TMW87821.1"/>
    <property type="molecule type" value="Genomic_DNA"/>
</dbReference>
<protein>
    <recommendedName>
        <fullName evidence="6">Reticulon-like protein</fullName>
    </recommendedName>
</protein>
<feature type="domain" description="Reticulon" evidence="7">
    <location>
        <begin position="68"/>
        <end position="299"/>
    </location>
</feature>
<evidence type="ECO:0000256" key="3">
    <source>
        <dbReference type="ARBA" id="ARBA00022824"/>
    </source>
</evidence>
<dbReference type="Pfam" id="PF02453">
    <property type="entry name" value="Reticulon"/>
    <property type="match status" value="2"/>
</dbReference>
<dbReference type="InterPro" id="IPR045064">
    <property type="entry name" value="Reticulon-like"/>
</dbReference>
<organism evidence="8">
    <name type="scientific">Solanum chilense</name>
    <name type="common">Tomato</name>
    <name type="synonym">Lycopersicon chilense</name>
    <dbReference type="NCBI Taxonomy" id="4083"/>
    <lineage>
        <taxon>Eukaryota</taxon>
        <taxon>Viridiplantae</taxon>
        <taxon>Streptophyta</taxon>
        <taxon>Embryophyta</taxon>
        <taxon>Tracheophyta</taxon>
        <taxon>Spermatophyta</taxon>
        <taxon>Magnoliopsida</taxon>
        <taxon>eudicotyledons</taxon>
        <taxon>Gunneridae</taxon>
        <taxon>Pentapetalae</taxon>
        <taxon>asterids</taxon>
        <taxon>lamiids</taxon>
        <taxon>Solanales</taxon>
        <taxon>Solanaceae</taxon>
        <taxon>Solanoideae</taxon>
        <taxon>Solaneae</taxon>
        <taxon>Solanum</taxon>
        <taxon>Solanum subgen. Lycopersicon</taxon>
    </lineage>
</organism>
<feature type="transmembrane region" description="Helical" evidence="6">
    <location>
        <begin position="218"/>
        <end position="249"/>
    </location>
</feature>
<accession>A0A6N2B3F2</accession>
<keyword evidence="4 6" id="KW-1133">Transmembrane helix</keyword>
<dbReference type="PANTHER" id="PTHR10994:SF146">
    <property type="entry name" value="RETICULON-LIKE PROTEIN"/>
    <property type="match status" value="1"/>
</dbReference>
<evidence type="ECO:0000256" key="1">
    <source>
        <dbReference type="ARBA" id="ARBA00004477"/>
    </source>
</evidence>
<sequence length="299" mass="33523">MADHAGENDSFVDSVTDKVNDKLHSHDYSSDSDDDKGKKSPVNAVKTKIYRLFGREKPVHKVLGGGKPADVFLWRDKKVTAGVLGFATVIWALFELLEYHLLTLVCHILIVAVAVLFLWSNASAFINTAPPHIPEVVLPKDIVLSVASALRIEINRALEILRDIASGKDLKKFLVVCASSFITEVHSLIVVLSSSFFSLVHVYDFYVSHSIDVKYLTLYMQVIVGLWIVSILGNIWNFLTLFYIVFVLLHTVPVLYEKHEDKVDAFAEKAEAEIKKHYAVFDANVLSKFPRGPLKGKKQ</sequence>
<feature type="transmembrane region" description="Helical" evidence="6">
    <location>
        <begin position="100"/>
        <end position="119"/>
    </location>
</feature>
<keyword evidence="5 6" id="KW-0472">Membrane</keyword>
<evidence type="ECO:0000256" key="5">
    <source>
        <dbReference type="ARBA" id="ARBA00023136"/>
    </source>
</evidence>
<evidence type="ECO:0000256" key="4">
    <source>
        <dbReference type="ARBA" id="ARBA00022989"/>
    </source>
</evidence>
<evidence type="ECO:0000313" key="8">
    <source>
        <dbReference type="EMBL" id="TMW87821.1"/>
    </source>
</evidence>
<feature type="transmembrane region" description="Helical" evidence="6">
    <location>
        <begin position="173"/>
        <end position="198"/>
    </location>
</feature>
<dbReference type="GO" id="GO:0005789">
    <property type="term" value="C:endoplasmic reticulum membrane"/>
    <property type="evidence" value="ECO:0007669"/>
    <property type="project" value="UniProtKB-SubCell"/>
</dbReference>
<dbReference type="GO" id="GO:0009617">
    <property type="term" value="P:response to bacterium"/>
    <property type="evidence" value="ECO:0007669"/>
    <property type="project" value="InterPro"/>
</dbReference>
<reference evidence="8" key="1">
    <citation type="submission" date="2019-05" db="EMBL/GenBank/DDBJ databases">
        <title>The de novo reference genome and transcriptome assemblies of the wild tomato species Solanum chilense.</title>
        <authorList>
            <person name="Stam R."/>
            <person name="Nosenko T."/>
            <person name="Hoerger A.C."/>
            <person name="Stephan W."/>
            <person name="Seidel M.A."/>
            <person name="Kuhn J.M.M."/>
            <person name="Haberer G."/>
            <person name="Tellier A."/>
        </authorList>
    </citation>
    <scope>NUCLEOTIDE SEQUENCE</scope>
    <source>
        <tissue evidence="8">Mature leaves</tissue>
    </source>
</reference>